<proteinExistence type="predicted"/>
<protein>
    <recommendedName>
        <fullName evidence="4">Helicase ATP-binding domain-containing protein</fullName>
    </recommendedName>
</protein>
<dbReference type="PANTHER" id="PTHR11472">
    <property type="entry name" value="DNA REPAIR DEAD HELICASE RAD3/XP-D SUBFAMILY MEMBER"/>
    <property type="match status" value="1"/>
</dbReference>
<gene>
    <name evidence="5" type="ORF">Agub_g777</name>
</gene>
<keyword evidence="6" id="KW-1185">Reference proteome</keyword>
<evidence type="ECO:0000313" key="5">
    <source>
        <dbReference type="EMBL" id="GFR40211.1"/>
    </source>
</evidence>
<feature type="domain" description="Helicase ATP-binding" evidence="4">
    <location>
        <begin position="24"/>
        <end position="106"/>
    </location>
</feature>
<accession>A0AAD3DE81</accession>
<comment type="caution">
    <text evidence="5">The sequence shown here is derived from an EMBL/GenBank/DDBJ whole genome shotgun (WGS) entry which is preliminary data.</text>
</comment>
<dbReference type="Proteomes" id="UP001054857">
    <property type="component" value="Unassembled WGS sequence"/>
</dbReference>
<dbReference type="GO" id="GO:0005524">
    <property type="term" value="F:ATP binding"/>
    <property type="evidence" value="ECO:0007669"/>
    <property type="project" value="UniProtKB-KW"/>
</dbReference>
<dbReference type="Pfam" id="PF04851">
    <property type="entry name" value="ResIII"/>
    <property type="match status" value="1"/>
</dbReference>
<dbReference type="GO" id="GO:1904430">
    <property type="term" value="P:negative regulation of t-circle formation"/>
    <property type="evidence" value="ECO:0007669"/>
    <property type="project" value="TreeGrafter"/>
</dbReference>
<evidence type="ECO:0000259" key="4">
    <source>
        <dbReference type="PROSITE" id="PS51193"/>
    </source>
</evidence>
<evidence type="ECO:0000256" key="1">
    <source>
        <dbReference type="ARBA" id="ARBA00022741"/>
    </source>
</evidence>
<evidence type="ECO:0000256" key="3">
    <source>
        <dbReference type="ARBA" id="ARBA00022840"/>
    </source>
</evidence>
<name>A0AAD3DE81_9CHLO</name>
<dbReference type="GO" id="GO:0070182">
    <property type="term" value="F:DNA polymerase binding"/>
    <property type="evidence" value="ECO:0007669"/>
    <property type="project" value="TreeGrafter"/>
</dbReference>
<sequence>MEQLSAQLAAPAKAERKVTVLQIAGIPVEFPFEPYPCQRDFMESVITALQQGKNALLESPTGTGKTLCLLCSTLAWRESLKPPAPDPAAAAAAALAQQAGGLMGLG</sequence>
<evidence type="ECO:0000256" key="2">
    <source>
        <dbReference type="ARBA" id="ARBA00022801"/>
    </source>
</evidence>
<dbReference type="InterPro" id="IPR006935">
    <property type="entry name" value="Helicase/UvrB_N"/>
</dbReference>
<dbReference type="GO" id="GO:0005634">
    <property type="term" value="C:nucleus"/>
    <property type="evidence" value="ECO:0007669"/>
    <property type="project" value="TreeGrafter"/>
</dbReference>
<keyword evidence="3" id="KW-0067">ATP-binding</keyword>
<dbReference type="GO" id="GO:0010569">
    <property type="term" value="P:regulation of double-strand break repair via homologous recombination"/>
    <property type="evidence" value="ECO:0007669"/>
    <property type="project" value="TreeGrafter"/>
</dbReference>
<dbReference type="EMBL" id="BMAR01000001">
    <property type="protein sequence ID" value="GFR40211.1"/>
    <property type="molecule type" value="Genomic_DNA"/>
</dbReference>
<dbReference type="PANTHER" id="PTHR11472:SF34">
    <property type="entry name" value="REGULATOR OF TELOMERE ELONGATION HELICASE 1"/>
    <property type="match status" value="1"/>
</dbReference>
<dbReference type="PROSITE" id="PS51193">
    <property type="entry name" value="HELICASE_ATP_BIND_2"/>
    <property type="match status" value="1"/>
</dbReference>
<dbReference type="GO" id="GO:0003678">
    <property type="term" value="F:DNA helicase activity"/>
    <property type="evidence" value="ECO:0007669"/>
    <property type="project" value="TreeGrafter"/>
</dbReference>
<dbReference type="GO" id="GO:0016787">
    <property type="term" value="F:hydrolase activity"/>
    <property type="evidence" value="ECO:0007669"/>
    <property type="project" value="UniProtKB-KW"/>
</dbReference>
<feature type="non-terminal residue" evidence="5">
    <location>
        <position position="1"/>
    </location>
</feature>
<dbReference type="Gene3D" id="3.40.50.300">
    <property type="entry name" value="P-loop containing nucleotide triphosphate hydrolases"/>
    <property type="match status" value="1"/>
</dbReference>
<dbReference type="AlphaFoldDB" id="A0AAD3DE81"/>
<dbReference type="GO" id="GO:0090657">
    <property type="term" value="P:telomeric loop disassembly"/>
    <property type="evidence" value="ECO:0007669"/>
    <property type="project" value="TreeGrafter"/>
</dbReference>
<dbReference type="GO" id="GO:0045910">
    <property type="term" value="P:negative regulation of DNA recombination"/>
    <property type="evidence" value="ECO:0007669"/>
    <property type="project" value="TreeGrafter"/>
</dbReference>
<organism evidence="5 6">
    <name type="scientific">Astrephomene gubernaculifera</name>
    <dbReference type="NCBI Taxonomy" id="47775"/>
    <lineage>
        <taxon>Eukaryota</taxon>
        <taxon>Viridiplantae</taxon>
        <taxon>Chlorophyta</taxon>
        <taxon>core chlorophytes</taxon>
        <taxon>Chlorophyceae</taxon>
        <taxon>CS clade</taxon>
        <taxon>Chlamydomonadales</taxon>
        <taxon>Astrephomenaceae</taxon>
        <taxon>Astrephomene</taxon>
    </lineage>
</organism>
<reference evidence="5 6" key="1">
    <citation type="journal article" date="2021" name="Sci. Rep.">
        <title>Genome sequencing of the multicellular alga Astrephomene provides insights into convergent evolution of germ-soma differentiation.</title>
        <authorList>
            <person name="Yamashita S."/>
            <person name="Yamamoto K."/>
            <person name="Matsuzaki R."/>
            <person name="Suzuki S."/>
            <person name="Yamaguchi H."/>
            <person name="Hirooka S."/>
            <person name="Minakuchi Y."/>
            <person name="Miyagishima S."/>
            <person name="Kawachi M."/>
            <person name="Toyoda A."/>
            <person name="Nozaki H."/>
        </authorList>
    </citation>
    <scope>NUCLEOTIDE SEQUENCE [LARGE SCALE GENOMIC DNA]</scope>
    <source>
        <strain evidence="5 6">NIES-4017</strain>
    </source>
</reference>
<dbReference type="SUPFAM" id="SSF52540">
    <property type="entry name" value="P-loop containing nucleoside triphosphate hydrolases"/>
    <property type="match status" value="1"/>
</dbReference>
<dbReference type="InterPro" id="IPR014013">
    <property type="entry name" value="Helic_SF1/SF2_ATP-bd_DinG/Rad3"/>
</dbReference>
<dbReference type="GO" id="GO:0003677">
    <property type="term" value="F:DNA binding"/>
    <property type="evidence" value="ECO:0007669"/>
    <property type="project" value="InterPro"/>
</dbReference>
<keyword evidence="1" id="KW-0547">Nucleotide-binding</keyword>
<keyword evidence="2" id="KW-0378">Hydrolase</keyword>
<dbReference type="InterPro" id="IPR027417">
    <property type="entry name" value="P-loop_NTPase"/>
</dbReference>
<dbReference type="InterPro" id="IPR045028">
    <property type="entry name" value="DinG/Rad3-like"/>
</dbReference>
<evidence type="ECO:0000313" key="6">
    <source>
        <dbReference type="Proteomes" id="UP001054857"/>
    </source>
</evidence>